<name>A0AAU6PYY3_9DEIO</name>
<dbReference type="RefSeq" id="WP_339094414.1">
    <property type="nucleotide sequence ID" value="NZ_CP149782.1"/>
</dbReference>
<protein>
    <recommendedName>
        <fullName evidence="2">MarR family transcriptional regulator</fullName>
    </recommendedName>
</protein>
<dbReference type="EMBL" id="CP149782">
    <property type="protein sequence ID" value="WYF43604.1"/>
    <property type="molecule type" value="Genomic_DNA"/>
</dbReference>
<organism evidence="1">
    <name type="scientific">Deinococcus sp. VB142</name>
    <dbReference type="NCBI Taxonomy" id="3112952"/>
    <lineage>
        <taxon>Bacteria</taxon>
        <taxon>Thermotogati</taxon>
        <taxon>Deinococcota</taxon>
        <taxon>Deinococci</taxon>
        <taxon>Deinococcales</taxon>
        <taxon>Deinococcaceae</taxon>
        <taxon>Deinococcus</taxon>
    </lineage>
</organism>
<reference evidence="1" key="1">
    <citation type="submission" date="2024-03" db="EMBL/GenBank/DDBJ databases">
        <title>Deinococcus weizhi sp. nov., isolated from human skin.</title>
        <authorList>
            <person name="Wei Z."/>
            <person name="Tian F."/>
            <person name="Yang C."/>
            <person name="Xin L.T."/>
            <person name="Wen Z.J."/>
            <person name="Lan K.C."/>
            <person name="Yu L."/>
            <person name="Zhe W."/>
            <person name="Dan F.D."/>
            <person name="Jun W."/>
            <person name="Rui Z."/>
            <person name="Yong X.J."/>
            <person name="Ting Y."/>
            <person name="Wei X."/>
            <person name="Xu Z.G."/>
            <person name="Xin Z."/>
            <person name="Dong F.G."/>
            <person name="Ni X.M."/>
            <person name="Zheng M.G."/>
            <person name="Chun Y."/>
            <person name="Qian W.X."/>
        </authorList>
    </citation>
    <scope>NUCLEOTIDE SEQUENCE</scope>
    <source>
        <strain evidence="1">VB142</strain>
    </source>
</reference>
<sequence length="163" mass="17705">MFQPPSSPLPPLAASGASADLIDPQAVFVASRNAEVTCYWCNKVLQACDGRRTLVQVSELLHLPLAVCIKLVGRAQESGWVKVKAPGQVALWNTLLATLGEDGEALLRQAAQMSRCEPGQIPTQEVGHFLIALELLLPEAQRVGVIPTLDRLHEQYACATRKR</sequence>
<dbReference type="AlphaFoldDB" id="A0AAU6PYY3"/>
<gene>
    <name evidence="1" type="ORF">WDJ50_09230</name>
</gene>
<proteinExistence type="predicted"/>
<evidence type="ECO:0008006" key="2">
    <source>
        <dbReference type="Google" id="ProtNLM"/>
    </source>
</evidence>
<evidence type="ECO:0000313" key="1">
    <source>
        <dbReference type="EMBL" id="WYF43604.1"/>
    </source>
</evidence>
<accession>A0AAU6PYY3</accession>